<evidence type="ECO:0000256" key="1">
    <source>
        <dbReference type="PROSITE-ProRule" id="PRU00339"/>
    </source>
</evidence>
<feature type="region of interest" description="Disordered" evidence="2">
    <location>
        <begin position="124"/>
        <end position="147"/>
    </location>
</feature>
<accession>A0A6B2LBW0</accession>
<dbReference type="SUPFAM" id="SSF48452">
    <property type="entry name" value="TPR-like"/>
    <property type="match status" value="1"/>
</dbReference>
<feature type="domain" description="Tetratricopeptide SHNi-TPR" evidence="3">
    <location>
        <begin position="14"/>
        <end position="46"/>
    </location>
</feature>
<dbReference type="Pfam" id="PF10516">
    <property type="entry name" value="SHNi-TPR"/>
    <property type="match status" value="1"/>
</dbReference>
<keyword evidence="1" id="KW-0802">TPR repeat</keyword>
<evidence type="ECO:0000259" key="3">
    <source>
        <dbReference type="Pfam" id="PF10516"/>
    </source>
</evidence>
<evidence type="ECO:0000256" key="2">
    <source>
        <dbReference type="SAM" id="MobiDB-lite"/>
    </source>
</evidence>
<dbReference type="Gene3D" id="1.25.40.10">
    <property type="entry name" value="Tetratricopeptide repeat domain"/>
    <property type="match status" value="1"/>
</dbReference>
<dbReference type="AlphaFoldDB" id="A0A6B2LBW0"/>
<dbReference type="PROSITE" id="PS50005">
    <property type="entry name" value="TPR"/>
    <property type="match status" value="1"/>
</dbReference>
<name>A0A6B2LBW0_9EUKA</name>
<protein>
    <recommendedName>
        <fullName evidence="3">Tetratricopeptide SHNi-TPR domain-containing protein</fullName>
    </recommendedName>
</protein>
<organism evidence="4">
    <name type="scientific">Arcella intermedia</name>
    <dbReference type="NCBI Taxonomy" id="1963864"/>
    <lineage>
        <taxon>Eukaryota</taxon>
        <taxon>Amoebozoa</taxon>
        <taxon>Tubulinea</taxon>
        <taxon>Elardia</taxon>
        <taxon>Arcellinida</taxon>
        <taxon>Sphaerothecina</taxon>
        <taxon>Arcellidae</taxon>
        <taxon>Arcella</taxon>
    </lineage>
</organism>
<dbReference type="InterPro" id="IPR019544">
    <property type="entry name" value="Tetratricopeptide_SHNi-TPR_dom"/>
</dbReference>
<proteinExistence type="predicted"/>
<feature type="region of interest" description="Disordered" evidence="2">
    <location>
        <begin position="166"/>
        <end position="246"/>
    </location>
</feature>
<feature type="repeat" description="TPR" evidence="1">
    <location>
        <begin position="14"/>
        <end position="47"/>
    </location>
</feature>
<sequence>MSSQTDPKWKLLLSDVHTTLGHILLENQSITDALKEYETALSLRQTFSTAPNHQRGIAEAHYFLAVAHSNVPEDLPKAVNHFTAAQNVLEEYTQQLPSGEEKNALLDTIKDIIIKTEEMVNEAKKGPVGPAAQGTQERQGSARGEMGSVIDLGVLTGGKKIEISKVTASPEGTPLPQPTFQINANAKPPNPGLVDLGTLQGGSGSINLQSQVQPQNQQTKTNPNKRKREQQQSPSSQKDSKKKKTK</sequence>
<dbReference type="EMBL" id="GIBP01005496">
    <property type="protein sequence ID" value="NDV34465.1"/>
    <property type="molecule type" value="Transcribed_RNA"/>
</dbReference>
<reference evidence="4" key="1">
    <citation type="journal article" date="2020" name="J. Eukaryot. Microbiol.">
        <title>De novo Sequencing, Assembly and Annotation of the Transcriptome for the Free-Living Testate Amoeba Arcella intermedia.</title>
        <authorList>
            <person name="Ribeiro G.M."/>
            <person name="Porfirio-Sousa A.L."/>
            <person name="Maurer-Alcala X.X."/>
            <person name="Katz L.A."/>
            <person name="Lahr D.J.G."/>
        </authorList>
    </citation>
    <scope>NUCLEOTIDE SEQUENCE</scope>
</reference>
<dbReference type="InterPro" id="IPR019734">
    <property type="entry name" value="TPR_rpt"/>
</dbReference>
<feature type="compositionally biased region" description="Low complexity" evidence="2">
    <location>
        <begin position="213"/>
        <end position="222"/>
    </location>
</feature>
<evidence type="ECO:0000313" key="4">
    <source>
        <dbReference type="EMBL" id="NDV34465.1"/>
    </source>
</evidence>
<dbReference type="InterPro" id="IPR011990">
    <property type="entry name" value="TPR-like_helical_dom_sf"/>
</dbReference>